<dbReference type="AlphaFoldDB" id="A0A0E9WMX0"/>
<feature type="region of interest" description="Disordered" evidence="1">
    <location>
        <begin position="1"/>
        <end position="36"/>
    </location>
</feature>
<dbReference type="EMBL" id="GBXM01017662">
    <property type="protein sequence ID" value="JAH90915.1"/>
    <property type="molecule type" value="Transcribed_RNA"/>
</dbReference>
<evidence type="ECO:0000256" key="1">
    <source>
        <dbReference type="SAM" id="MobiDB-lite"/>
    </source>
</evidence>
<protein>
    <submittedName>
        <fullName evidence="2">Uncharacterized protein</fullName>
    </submittedName>
</protein>
<evidence type="ECO:0000313" key="2">
    <source>
        <dbReference type="EMBL" id="JAH90915.1"/>
    </source>
</evidence>
<organism evidence="2">
    <name type="scientific">Anguilla anguilla</name>
    <name type="common">European freshwater eel</name>
    <name type="synonym">Muraena anguilla</name>
    <dbReference type="NCBI Taxonomy" id="7936"/>
    <lineage>
        <taxon>Eukaryota</taxon>
        <taxon>Metazoa</taxon>
        <taxon>Chordata</taxon>
        <taxon>Craniata</taxon>
        <taxon>Vertebrata</taxon>
        <taxon>Euteleostomi</taxon>
        <taxon>Actinopterygii</taxon>
        <taxon>Neopterygii</taxon>
        <taxon>Teleostei</taxon>
        <taxon>Anguilliformes</taxon>
        <taxon>Anguillidae</taxon>
        <taxon>Anguilla</taxon>
    </lineage>
</organism>
<accession>A0A0E9WMX0</accession>
<feature type="compositionally biased region" description="Basic residues" evidence="1">
    <location>
        <begin position="25"/>
        <end position="36"/>
    </location>
</feature>
<reference evidence="2" key="2">
    <citation type="journal article" date="2015" name="Fish Shellfish Immunol.">
        <title>Early steps in the European eel (Anguilla anguilla)-Vibrio vulnificus interaction in the gills: Role of the RtxA13 toxin.</title>
        <authorList>
            <person name="Callol A."/>
            <person name="Pajuelo D."/>
            <person name="Ebbesson L."/>
            <person name="Teles M."/>
            <person name="MacKenzie S."/>
            <person name="Amaro C."/>
        </authorList>
    </citation>
    <scope>NUCLEOTIDE SEQUENCE</scope>
</reference>
<proteinExistence type="predicted"/>
<sequence>MLPLKQNKLYPGDSAIVQHGQTKVNKNKNRVPGKMS</sequence>
<name>A0A0E9WMX0_ANGAN</name>
<reference evidence="2" key="1">
    <citation type="submission" date="2014-11" db="EMBL/GenBank/DDBJ databases">
        <authorList>
            <person name="Amaro Gonzalez C."/>
        </authorList>
    </citation>
    <scope>NUCLEOTIDE SEQUENCE</scope>
</reference>